<comment type="caution">
    <text evidence="1">The sequence shown here is derived from an EMBL/GenBank/DDBJ whole genome shotgun (WGS) entry which is preliminary data.</text>
</comment>
<dbReference type="OrthoDB" id="2915262at2"/>
<reference evidence="1 2" key="1">
    <citation type="submission" date="2019-04" db="EMBL/GenBank/DDBJ databases">
        <title>Bacillus sediminilitoris sp. nov., isolated from a tidal flat sediment on the East China Sea.</title>
        <authorList>
            <person name="Wei Y."/>
            <person name="Mao H."/>
            <person name="Fang J."/>
        </authorList>
    </citation>
    <scope>NUCLEOTIDE SEQUENCE [LARGE SCALE GENOMIC DNA]</scope>
    <source>
        <strain evidence="1 2">DSL-17</strain>
    </source>
</reference>
<accession>A0A4S4BMH9</accession>
<proteinExistence type="predicted"/>
<dbReference type="RefSeq" id="WP_136358100.1">
    <property type="nucleotide sequence ID" value="NZ_CP046266.1"/>
</dbReference>
<evidence type="ECO:0000313" key="1">
    <source>
        <dbReference type="EMBL" id="THF76004.1"/>
    </source>
</evidence>
<evidence type="ECO:0000313" key="2">
    <source>
        <dbReference type="Proteomes" id="UP000310334"/>
    </source>
</evidence>
<name>A0A4S4BMH9_9BACI</name>
<keyword evidence="2" id="KW-1185">Reference proteome</keyword>
<sequence>MENEQLVSTIKEAFSEIYRDLDKLVFIANNANVFNQLEVSRIEKNIKQNVKAIEYILVSQKVNSPR</sequence>
<dbReference type="Proteomes" id="UP000310334">
    <property type="component" value="Unassembled WGS sequence"/>
</dbReference>
<protein>
    <submittedName>
        <fullName evidence="1">Uncharacterized protein</fullName>
    </submittedName>
</protein>
<gene>
    <name evidence="1" type="ORF">E6W99_22610</name>
</gene>
<organism evidence="1 2">
    <name type="scientific">Metabacillus sediminilitoris</name>
    <dbReference type="NCBI Taxonomy" id="2567941"/>
    <lineage>
        <taxon>Bacteria</taxon>
        <taxon>Bacillati</taxon>
        <taxon>Bacillota</taxon>
        <taxon>Bacilli</taxon>
        <taxon>Bacillales</taxon>
        <taxon>Bacillaceae</taxon>
        <taxon>Metabacillus</taxon>
    </lineage>
</organism>
<dbReference type="EMBL" id="SSNT01000023">
    <property type="protein sequence ID" value="THF76004.1"/>
    <property type="molecule type" value="Genomic_DNA"/>
</dbReference>
<dbReference type="AlphaFoldDB" id="A0A4S4BMH9"/>